<name>A0AAD5R2P5_PARTN</name>
<dbReference type="EMBL" id="JAHQIW010006171">
    <property type="protein sequence ID" value="KAJ1368364.1"/>
    <property type="molecule type" value="Genomic_DNA"/>
</dbReference>
<keyword evidence="2" id="KW-1185">Reference proteome</keyword>
<organism evidence="1 2">
    <name type="scientific">Parelaphostrongylus tenuis</name>
    <name type="common">Meningeal worm</name>
    <dbReference type="NCBI Taxonomy" id="148309"/>
    <lineage>
        <taxon>Eukaryota</taxon>
        <taxon>Metazoa</taxon>
        <taxon>Ecdysozoa</taxon>
        <taxon>Nematoda</taxon>
        <taxon>Chromadorea</taxon>
        <taxon>Rhabditida</taxon>
        <taxon>Rhabditina</taxon>
        <taxon>Rhabditomorpha</taxon>
        <taxon>Strongyloidea</taxon>
        <taxon>Metastrongylidae</taxon>
        <taxon>Parelaphostrongylus</taxon>
    </lineage>
</organism>
<evidence type="ECO:0000313" key="1">
    <source>
        <dbReference type="EMBL" id="KAJ1368364.1"/>
    </source>
</evidence>
<dbReference type="AlphaFoldDB" id="A0AAD5R2P5"/>
<gene>
    <name evidence="1" type="ORF">KIN20_029485</name>
</gene>
<accession>A0AAD5R2P5</accession>
<proteinExistence type="predicted"/>
<sequence>MDVSSSIAMIWAADRSKWRCMSSDDSKALIKRRKRAFLEGLKMGAARGKAHKMICTQRSYTTKLMT</sequence>
<comment type="caution">
    <text evidence="1">The sequence shown here is derived from an EMBL/GenBank/DDBJ whole genome shotgun (WGS) entry which is preliminary data.</text>
</comment>
<evidence type="ECO:0000313" key="2">
    <source>
        <dbReference type="Proteomes" id="UP001196413"/>
    </source>
</evidence>
<protein>
    <submittedName>
        <fullName evidence="1">Uncharacterized protein</fullName>
    </submittedName>
</protein>
<reference evidence="1" key="1">
    <citation type="submission" date="2021-06" db="EMBL/GenBank/DDBJ databases">
        <title>Parelaphostrongylus tenuis whole genome reference sequence.</title>
        <authorList>
            <person name="Garwood T.J."/>
            <person name="Larsen P.A."/>
            <person name="Fountain-Jones N.M."/>
            <person name="Garbe J.R."/>
            <person name="Macchietto M.G."/>
            <person name="Kania S.A."/>
            <person name="Gerhold R.W."/>
            <person name="Richards J.E."/>
            <person name="Wolf T.M."/>
        </authorList>
    </citation>
    <scope>NUCLEOTIDE SEQUENCE</scope>
    <source>
        <strain evidence="1">MNPRO001-30</strain>
        <tissue evidence="1">Meninges</tissue>
    </source>
</reference>
<dbReference type="Proteomes" id="UP001196413">
    <property type="component" value="Unassembled WGS sequence"/>
</dbReference>